<dbReference type="EMBL" id="BAAAMN010000036">
    <property type="protein sequence ID" value="GAA2037912.1"/>
    <property type="molecule type" value="Genomic_DNA"/>
</dbReference>
<comment type="caution">
    <text evidence="1">The sequence shown here is derived from an EMBL/GenBank/DDBJ whole genome shotgun (WGS) entry which is preliminary data.</text>
</comment>
<evidence type="ECO:0000313" key="2">
    <source>
        <dbReference type="Proteomes" id="UP001501461"/>
    </source>
</evidence>
<sequence length="61" mass="6355">MKTLRGSHSEVTGAETGASFIKRSQVNTGTTLILAAWITTSDHGLAGLVISRSDQDGAEPL</sequence>
<protein>
    <submittedName>
        <fullName evidence="1">Uncharacterized protein</fullName>
    </submittedName>
</protein>
<organism evidence="1 2">
    <name type="scientific">Yaniella flava</name>
    <dbReference type="NCBI Taxonomy" id="287930"/>
    <lineage>
        <taxon>Bacteria</taxon>
        <taxon>Bacillati</taxon>
        <taxon>Actinomycetota</taxon>
        <taxon>Actinomycetes</taxon>
        <taxon>Micrococcales</taxon>
        <taxon>Micrococcaceae</taxon>
        <taxon>Yaniella</taxon>
    </lineage>
</organism>
<accession>A0ABP5G0I7</accession>
<keyword evidence="2" id="KW-1185">Reference proteome</keyword>
<evidence type="ECO:0000313" key="1">
    <source>
        <dbReference type="EMBL" id="GAA2037912.1"/>
    </source>
</evidence>
<dbReference type="Proteomes" id="UP001501461">
    <property type="component" value="Unassembled WGS sequence"/>
</dbReference>
<reference evidence="2" key="1">
    <citation type="journal article" date="2019" name="Int. J. Syst. Evol. Microbiol.">
        <title>The Global Catalogue of Microorganisms (GCM) 10K type strain sequencing project: providing services to taxonomists for standard genome sequencing and annotation.</title>
        <authorList>
            <consortium name="The Broad Institute Genomics Platform"/>
            <consortium name="The Broad Institute Genome Sequencing Center for Infectious Disease"/>
            <person name="Wu L."/>
            <person name="Ma J."/>
        </authorList>
    </citation>
    <scope>NUCLEOTIDE SEQUENCE [LARGE SCALE GENOMIC DNA]</scope>
    <source>
        <strain evidence="2">JCM 13595</strain>
    </source>
</reference>
<gene>
    <name evidence="1" type="ORF">GCM10009720_17960</name>
</gene>
<name>A0ABP5G0I7_9MICC</name>
<proteinExistence type="predicted"/>